<name>A0A8F8KKH5_9VIRU</name>
<reference evidence="1" key="1">
    <citation type="submission" date="2021-06" db="EMBL/GenBank/DDBJ databases">
        <authorList>
            <person name="Rolland C."/>
        </authorList>
    </citation>
    <scope>NUCLEOTIDE SEQUENCE</scope>
    <source>
        <strain evidence="1">347.936635</strain>
    </source>
</reference>
<evidence type="ECO:0000313" key="1">
    <source>
        <dbReference type="EMBL" id="QYA18298.1"/>
    </source>
</evidence>
<proteinExistence type="predicted"/>
<protein>
    <submittedName>
        <fullName evidence="1">Uncharacterized protein</fullName>
    </submittedName>
</protein>
<gene>
    <name evidence="1" type="ORF">KOM_12_28</name>
</gene>
<accession>A0A8F8KKH5</accession>
<organism evidence="1">
    <name type="scientific">Clandestinovirus</name>
    <dbReference type="NCBI Taxonomy" id="2831644"/>
    <lineage>
        <taxon>Viruses</taxon>
    </lineage>
</organism>
<dbReference type="EMBL" id="MZ420154">
    <property type="protein sequence ID" value="QYA18298.1"/>
    <property type="molecule type" value="Genomic_DNA"/>
</dbReference>
<sequence length="199" mass="22553">MVSQTKQTINDKPSNMSNLIDYYLSLKTIPSIGRVLGEDHVSDIYKVEKVAPWLLSLHFDDIASFIKEVRLLHNANGFTAESEDVHSNSWGVCIPWNQETEGEDVQLRQHFGQSLTLHMASGKAYAIPLTGNDVYVQLVYETNCQVQKAPTTLIGNFGHLKQMKPTKNDFEVISFITYPTSIAIRERDNTITFQPDYDN</sequence>